<protein>
    <submittedName>
        <fullName evidence="3">Uncharacterized protein DUF2474</fullName>
    </submittedName>
</protein>
<evidence type="ECO:0000256" key="1">
    <source>
        <dbReference type="SAM" id="MobiDB-lite"/>
    </source>
</evidence>
<evidence type="ECO:0000313" key="3">
    <source>
        <dbReference type="EMBL" id="PWK37704.1"/>
    </source>
</evidence>
<dbReference type="AlphaFoldDB" id="A0A316EYG6"/>
<keyword evidence="2" id="KW-1133">Transmembrane helix</keyword>
<feature type="region of interest" description="Disordered" evidence="1">
    <location>
        <begin position="1"/>
        <end position="23"/>
    </location>
</feature>
<name>A0A316EYG6_9BURK</name>
<keyword evidence="2" id="KW-0812">Transmembrane</keyword>
<evidence type="ECO:0000313" key="4">
    <source>
        <dbReference type="Proteomes" id="UP000245754"/>
    </source>
</evidence>
<dbReference type="Pfam" id="PF10617">
    <property type="entry name" value="DUF2474"/>
    <property type="match status" value="1"/>
</dbReference>
<dbReference type="RefSeq" id="WP_115952132.1">
    <property type="nucleotide sequence ID" value="NZ_JACBYU010000001.1"/>
</dbReference>
<dbReference type="Proteomes" id="UP000245754">
    <property type="component" value="Unassembled WGS sequence"/>
</dbReference>
<gene>
    <name evidence="3" type="ORF">C7419_1011587</name>
</gene>
<comment type="caution">
    <text evidence="3">The sequence shown here is derived from an EMBL/GenBank/DDBJ whole genome shotgun (WGS) entry which is preliminary data.</text>
</comment>
<evidence type="ECO:0000256" key="2">
    <source>
        <dbReference type="SAM" id="Phobius"/>
    </source>
</evidence>
<proteinExistence type="predicted"/>
<dbReference type="EMBL" id="QGGT01000001">
    <property type="protein sequence ID" value="PWK37704.1"/>
    <property type="molecule type" value="Genomic_DNA"/>
</dbReference>
<organism evidence="3 4">
    <name type="scientific">Cupriavidus plantarum</name>
    <dbReference type="NCBI Taxonomy" id="942865"/>
    <lineage>
        <taxon>Bacteria</taxon>
        <taxon>Pseudomonadati</taxon>
        <taxon>Pseudomonadota</taxon>
        <taxon>Betaproteobacteria</taxon>
        <taxon>Burkholderiales</taxon>
        <taxon>Burkholderiaceae</taxon>
        <taxon>Cupriavidus</taxon>
    </lineage>
</organism>
<sequence>MNERNFDPRLHRDPENPSATGAEGSLGLRLGWMALLWLGGVGTVFVFATIMRLLMRLGGLVS</sequence>
<feature type="compositionally biased region" description="Basic and acidic residues" evidence="1">
    <location>
        <begin position="1"/>
        <end position="15"/>
    </location>
</feature>
<dbReference type="OrthoDB" id="6199137at2"/>
<feature type="transmembrane region" description="Helical" evidence="2">
    <location>
        <begin position="34"/>
        <end position="55"/>
    </location>
</feature>
<reference evidence="3 4" key="1">
    <citation type="submission" date="2018-05" db="EMBL/GenBank/DDBJ databases">
        <title>Genomic Encyclopedia of Type Strains, Phase IV (KMG-V): Genome sequencing to study the core and pangenomes of soil and plant-associated prokaryotes.</title>
        <authorList>
            <person name="Whitman W."/>
        </authorList>
    </citation>
    <scope>NUCLEOTIDE SEQUENCE [LARGE SCALE GENOMIC DNA]</scope>
    <source>
        <strain evidence="3 4">SLV-132</strain>
    </source>
</reference>
<keyword evidence="2" id="KW-0472">Membrane</keyword>
<keyword evidence="4" id="KW-1185">Reference proteome</keyword>
<dbReference type="InterPro" id="IPR018895">
    <property type="entry name" value="DUF2474"/>
</dbReference>
<accession>A0A316EYG6</accession>